<accession>E6QW60</accession>
<keyword evidence="1" id="KW-1133">Transmembrane helix</keyword>
<keyword evidence="1" id="KW-0472">Membrane</keyword>
<sequence>MFKNKIVKEQLVHMFFGTMLFIAMAGIAVMLDLASVYVAKLGVSSFTKMALEYTAHGMLVVDLALFLVYLYTSSLNLLKEMTK</sequence>
<dbReference type="EMBL" id="CABR01000146">
    <property type="protein sequence ID" value="CBI11483.1"/>
    <property type="molecule type" value="Genomic_DNA"/>
</dbReference>
<protein>
    <submittedName>
        <fullName evidence="2">Uncharacterized protein</fullName>
    </submittedName>
</protein>
<evidence type="ECO:0000256" key="1">
    <source>
        <dbReference type="SAM" id="Phobius"/>
    </source>
</evidence>
<comment type="caution">
    <text evidence="2">The sequence shown here is derived from an EMBL/GenBank/DDBJ whole genome shotgun (WGS) entry which is preliminary data.</text>
</comment>
<organism evidence="2">
    <name type="scientific">mine drainage metagenome</name>
    <dbReference type="NCBI Taxonomy" id="410659"/>
    <lineage>
        <taxon>unclassified sequences</taxon>
        <taxon>metagenomes</taxon>
        <taxon>ecological metagenomes</taxon>
    </lineage>
</organism>
<keyword evidence="1" id="KW-0812">Transmembrane</keyword>
<dbReference type="AlphaFoldDB" id="E6QW60"/>
<proteinExistence type="predicted"/>
<feature type="transmembrane region" description="Helical" evidence="1">
    <location>
        <begin position="58"/>
        <end position="78"/>
    </location>
</feature>
<reference evidence="2" key="1">
    <citation type="submission" date="2009-10" db="EMBL/GenBank/DDBJ databases">
        <title>Diversity of trophic interactions inside an arsenic-rich microbial ecosystem.</title>
        <authorList>
            <person name="Bertin P.N."/>
            <person name="Heinrich-Salmeron A."/>
            <person name="Pelletier E."/>
            <person name="Goulhen-Chollet F."/>
            <person name="Arsene-Ploetze F."/>
            <person name="Gallien S."/>
            <person name="Calteau A."/>
            <person name="Vallenet D."/>
            <person name="Casiot C."/>
            <person name="Chane-Woon-Ming B."/>
            <person name="Giloteaux L."/>
            <person name="Barakat M."/>
            <person name="Bonnefoy V."/>
            <person name="Bruneel O."/>
            <person name="Chandler M."/>
            <person name="Cleiss J."/>
            <person name="Duran R."/>
            <person name="Elbaz-Poulichet F."/>
            <person name="Fonknechten N."/>
            <person name="Lauga B."/>
            <person name="Mornico D."/>
            <person name="Ortet P."/>
            <person name="Schaeffer C."/>
            <person name="Siguier P."/>
            <person name="Alexander Thil Smith A."/>
            <person name="Van Dorsselaer A."/>
            <person name="Weissenbach J."/>
            <person name="Medigue C."/>
            <person name="Le Paslier D."/>
        </authorList>
    </citation>
    <scope>NUCLEOTIDE SEQUENCE</scope>
</reference>
<name>E6QW60_9ZZZZ</name>
<feature type="transmembrane region" description="Helical" evidence="1">
    <location>
        <begin position="12"/>
        <end position="38"/>
    </location>
</feature>
<gene>
    <name evidence="2" type="ORF">CARN7_2314</name>
</gene>
<evidence type="ECO:0000313" key="2">
    <source>
        <dbReference type="EMBL" id="CBI11483.1"/>
    </source>
</evidence>